<comment type="caution">
    <text evidence="2">The sequence shown here is derived from an EMBL/GenBank/DDBJ whole genome shotgun (WGS) entry which is preliminary data.</text>
</comment>
<protein>
    <submittedName>
        <fullName evidence="2">Uncharacterized protein</fullName>
    </submittedName>
</protein>
<feature type="region of interest" description="Disordered" evidence="1">
    <location>
        <begin position="616"/>
        <end position="638"/>
    </location>
</feature>
<gene>
    <name evidence="2" type="ORF">PR048_032450</name>
</gene>
<accession>A0ABQ9G529</accession>
<evidence type="ECO:0000313" key="3">
    <source>
        <dbReference type="Proteomes" id="UP001159363"/>
    </source>
</evidence>
<dbReference type="Proteomes" id="UP001159363">
    <property type="component" value="Chromosome 15"/>
</dbReference>
<name>A0ABQ9G529_9NEOP</name>
<evidence type="ECO:0000256" key="1">
    <source>
        <dbReference type="SAM" id="MobiDB-lite"/>
    </source>
</evidence>
<keyword evidence="3" id="KW-1185">Reference proteome</keyword>
<organism evidence="2 3">
    <name type="scientific">Dryococelus australis</name>
    <dbReference type="NCBI Taxonomy" id="614101"/>
    <lineage>
        <taxon>Eukaryota</taxon>
        <taxon>Metazoa</taxon>
        <taxon>Ecdysozoa</taxon>
        <taxon>Arthropoda</taxon>
        <taxon>Hexapoda</taxon>
        <taxon>Insecta</taxon>
        <taxon>Pterygota</taxon>
        <taxon>Neoptera</taxon>
        <taxon>Polyneoptera</taxon>
        <taxon>Phasmatodea</taxon>
        <taxon>Verophasmatodea</taxon>
        <taxon>Anareolatae</taxon>
        <taxon>Phasmatidae</taxon>
        <taxon>Eurycanthinae</taxon>
        <taxon>Dryococelus</taxon>
    </lineage>
</organism>
<dbReference type="EMBL" id="JARBHB010000016">
    <property type="protein sequence ID" value="KAJ8866591.1"/>
    <property type="molecule type" value="Genomic_DNA"/>
</dbReference>
<proteinExistence type="predicted"/>
<evidence type="ECO:0000313" key="2">
    <source>
        <dbReference type="EMBL" id="KAJ8866591.1"/>
    </source>
</evidence>
<reference evidence="2 3" key="1">
    <citation type="submission" date="2023-02" db="EMBL/GenBank/DDBJ databases">
        <title>LHISI_Scaffold_Assembly.</title>
        <authorList>
            <person name="Stuart O.P."/>
            <person name="Cleave R."/>
            <person name="Magrath M.J.L."/>
            <person name="Mikheyev A.S."/>
        </authorList>
    </citation>
    <scope>NUCLEOTIDE SEQUENCE [LARGE SCALE GENOMIC DNA]</scope>
    <source>
        <strain evidence="2">Daus_M_001</strain>
        <tissue evidence="2">Leg muscle</tissue>
    </source>
</reference>
<sequence length="692" mass="75567">MSLPLPAYILTGALNDVRPTGHCGFSHVPDDAIGPPPPGFSRDLPFPHPFIPALLHTRLNHSHGSVIGKGDTGSFPGESTPRILYVGNGNRDGIAGRWNFLVVLPFSLPLHSRTDAYSPRFNIARFLGPRRQEPPKPLKSIPKSISSLMGLSRVVDFFFNVSAVIRERYLNDCSSVRYRSLMLVTATAKMSEKKSTTRLAPKSLEIDDNVREILLTVHSKAHCAYKERKSCKETCVTAERNWAAMACDWSHDYLPKLQGHARVMRAAAMRAWKPLLLALLVLLSGAVPRGVQRVRVGVVVPHSMFRLRHYRGAVTSTLAALQKARPPYAFVSRFDLQPEIVMVRPKSSPTERLGSVKGDTATHIKSHIAAKRKAQNWRAVFSSCCVYLWDFQRIATSVPNEDIVVKDGSSNDPRANSKLSSIATSIPNADIVIKVGSSNDPRANSKLSSIATSVPNADIVVKVGSSNDPRANSKLSSKATSIPNADIVVKVHFKSAHFTNRSARHCYQINKPDIIPTEGNGEPLRPAFATDAAHLGPEGGLGDGTNRYKVTRGGNESFNSADGKSRAPEIVAVPLRGTPNFRPHTFCRPGAVMHGPGGTGYPRENPPTSGIVRHDSHLRKSGSDPAGLFPPPGSERIASGTDKAFERERVVRHKKYKKKSPSRWARRGYLSPNTGLSHAPITPLDLAAARVR</sequence>